<name>A0A4S4C872_9BACL</name>
<protein>
    <submittedName>
        <fullName evidence="2">PadR family transcriptional regulator</fullName>
    </submittedName>
</protein>
<dbReference type="AlphaFoldDB" id="A0A4S4C872"/>
<dbReference type="Proteomes" id="UP000310636">
    <property type="component" value="Unassembled WGS sequence"/>
</dbReference>
<dbReference type="InterPro" id="IPR036388">
    <property type="entry name" value="WH-like_DNA-bd_sf"/>
</dbReference>
<evidence type="ECO:0000313" key="3">
    <source>
        <dbReference type="Proteomes" id="UP000310636"/>
    </source>
</evidence>
<reference evidence="2 3" key="1">
    <citation type="submission" date="2019-04" db="EMBL/GenBank/DDBJ databases">
        <title>Cohnella sp. nov. isolated from preserved vegetables.</title>
        <authorList>
            <person name="Lin S.-Y."/>
            <person name="Hung M.-H."/>
            <person name="Young C.-C."/>
        </authorList>
    </citation>
    <scope>NUCLEOTIDE SEQUENCE [LARGE SCALE GENOMIC DNA]</scope>
    <source>
        <strain evidence="2 3">CC-MHH1044</strain>
    </source>
</reference>
<evidence type="ECO:0000259" key="1">
    <source>
        <dbReference type="Pfam" id="PF03551"/>
    </source>
</evidence>
<dbReference type="OrthoDB" id="9808762at2"/>
<sequence length="190" mass="22255">MENSTGGRHRMSLQIFILGILCEGHRHPYDIKKIFKRESLAPEARITDGKLYYHFEALAKLGYVERVMVSREENRPERTMYGITEAGREALVEMIYKNFRSFKDVTDLYPSVLFLHHASKERVIGLMEDGIDELTRKMRRYEQILAEVVPPDHAEHPIVQNAKILQEHTIHRIRGDLDWLLKVLDKVKAM</sequence>
<dbReference type="SUPFAM" id="SSF46785">
    <property type="entry name" value="Winged helix' DNA-binding domain"/>
    <property type="match status" value="1"/>
</dbReference>
<organism evidence="2 3">
    <name type="scientific">Cohnella fermenti</name>
    <dbReference type="NCBI Taxonomy" id="2565925"/>
    <lineage>
        <taxon>Bacteria</taxon>
        <taxon>Bacillati</taxon>
        <taxon>Bacillota</taxon>
        <taxon>Bacilli</taxon>
        <taxon>Bacillales</taxon>
        <taxon>Paenibacillaceae</taxon>
        <taxon>Cohnella</taxon>
    </lineage>
</organism>
<evidence type="ECO:0000313" key="2">
    <source>
        <dbReference type="EMBL" id="THF84212.1"/>
    </source>
</evidence>
<gene>
    <name evidence="2" type="ORF">E6C55_02645</name>
</gene>
<dbReference type="Gene3D" id="1.10.10.10">
    <property type="entry name" value="Winged helix-like DNA-binding domain superfamily/Winged helix DNA-binding domain"/>
    <property type="match status" value="1"/>
</dbReference>
<dbReference type="InterPro" id="IPR005149">
    <property type="entry name" value="Tscrpt_reg_PadR_N"/>
</dbReference>
<dbReference type="Pfam" id="PF03551">
    <property type="entry name" value="PadR"/>
    <property type="match status" value="1"/>
</dbReference>
<comment type="caution">
    <text evidence="2">The sequence shown here is derived from an EMBL/GenBank/DDBJ whole genome shotgun (WGS) entry which is preliminary data.</text>
</comment>
<feature type="domain" description="Transcription regulator PadR N-terminal" evidence="1">
    <location>
        <begin position="17"/>
        <end position="91"/>
    </location>
</feature>
<dbReference type="InterPro" id="IPR036390">
    <property type="entry name" value="WH_DNA-bd_sf"/>
</dbReference>
<keyword evidence="3" id="KW-1185">Reference proteome</keyword>
<dbReference type="PANTHER" id="PTHR43252:SF7">
    <property type="entry name" value="TRANSCRIPTIONAL REGULATOR YQJI"/>
    <property type="match status" value="1"/>
</dbReference>
<proteinExistence type="predicted"/>
<accession>A0A4S4C872</accession>
<dbReference type="EMBL" id="SSOB01000002">
    <property type="protein sequence ID" value="THF84212.1"/>
    <property type="molecule type" value="Genomic_DNA"/>
</dbReference>
<dbReference type="PANTHER" id="PTHR43252">
    <property type="entry name" value="TRANSCRIPTIONAL REGULATOR YQJI"/>
    <property type="match status" value="1"/>
</dbReference>